<reference evidence="6" key="4">
    <citation type="submission" date="2023-05" db="EMBL/GenBank/DDBJ databases">
        <title>Colonisation of extended spectrum b-lactamase- and carbapenemase-producing bacteria on hospital surfaces from low- and middle-income countries.</title>
        <authorList>
            <person name="Nieto-Rosado M."/>
            <person name="Sands K."/>
            <person name="Iregbu K."/>
            <person name="Zahra R."/>
            <person name="Mazarati J.B."/>
            <person name="Mehtar S."/>
            <person name="Barnards-Group B."/>
            <person name="Walsh T.R."/>
        </authorList>
    </citation>
    <scope>NUCLEOTIDE SEQUENCE</scope>
    <source>
        <strain evidence="6">PP-E493</strain>
    </source>
</reference>
<dbReference type="Proteomes" id="UP001152518">
    <property type="component" value="Unassembled WGS sequence"/>
</dbReference>
<gene>
    <name evidence="4" type="ORF">E2650_18565</name>
    <name evidence="5" type="ORF">ODY93_09800</name>
    <name evidence="6" type="ORF">QM089_14105</name>
</gene>
<evidence type="ECO:0000313" key="5">
    <source>
        <dbReference type="EMBL" id="MDI5831856.1"/>
    </source>
</evidence>
<dbReference type="EMBL" id="JAOTLW010000009">
    <property type="protein sequence ID" value="MDI5831856.1"/>
    <property type="molecule type" value="Genomic_DNA"/>
</dbReference>
<dbReference type="RefSeq" id="WP_011718023.1">
    <property type="nucleotide sequence ID" value="NZ_AP025014.1"/>
</dbReference>
<feature type="domain" description="Outer membrane protein beta-barrel" evidence="3">
    <location>
        <begin position="19"/>
        <end position="214"/>
    </location>
</feature>
<dbReference type="EMBL" id="JASGOQ010000001">
    <property type="protein sequence ID" value="MDV5391345.1"/>
    <property type="molecule type" value="Genomic_DNA"/>
</dbReference>
<reference evidence="5 7" key="3">
    <citation type="submission" date="2022-09" db="EMBL/GenBank/DDBJ databases">
        <title>The outer-membrane cytochrome OmcA is essential for infection of Shewanella oneidensis by a zebrafish-associated bacteriophage.</title>
        <authorList>
            <person name="Grenfell A.W."/>
            <person name="Intile P."/>
            <person name="Mcfarlane J."/>
            <person name="Leung D."/>
            <person name="Abdalla K."/>
            <person name="Wold M."/>
            <person name="Kees E."/>
            <person name="Gralnick J."/>
        </authorList>
    </citation>
    <scope>NUCLEOTIDE SEQUENCE [LARGE SCALE GENOMIC DNA]</scope>
    <source>
        <strain evidence="5 7">NF-5</strain>
    </source>
</reference>
<reference evidence="4" key="2">
    <citation type="submission" date="2019-04" db="EMBL/GenBank/DDBJ databases">
        <authorList>
            <person name="Zou H."/>
        </authorList>
    </citation>
    <scope>NUCLEOTIDE SEQUENCE</scope>
    <source>
        <strain evidence="4">2015oxa</strain>
    </source>
</reference>
<evidence type="ECO:0000259" key="3">
    <source>
        <dbReference type="Pfam" id="PF13505"/>
    </source>
</evidence>
<organism evidence="6 8">
    <name type="scientific">Shewanella xiamenensis</name>
    <dbReference type="NCBI Taxonomy" id="332186"/>
    <lineage>
        <taxon>Bacteria</taxon>
        <taxon>Pseudomonadati</taxon>
        <taxon>Pseudomonadota</taxon>
        <taxon>Gammaproteobacteria</taxon>
        <taxon>Alteromonadales</taxon>
        <taxon>Shewanellaceae</taxon>
        <taxon>Shewanella</taxon>
    </lineage>
</organism>
<feature type="chain" id="PRO_5044557358" evidence="2">
    <location>
        <begin position="25"/>
        <end position="214"/>
    </location>
</feature>
<accession>A0A1E3UZV2</accession>
<evidence type="ECO:0000256" key="2">
    <source>
        <dbReference type="SAM" id="SignalP"/>
    </source>
</evidence>
<keyword evidence="7" id="KW-1185">Reference proteome</keyword>
<evidence type="ECO:0000313" key="4">
    <source>
        <dbReference type="EMBL" id="MDG5901857.1"/>
    </source>
</evidence>
<evidence type="ECO:0000313" key="7">
    <source>
        <dbReference type="Proteomes" id="UP001159075"/>
    </source>
</evidence>
<proteinExistence type="predicted"/>
<comment type="caution">
    <text evidence="6">The sequence shown here is derived from an EMBL/GenBank/DDBJ whole genome shotgun (WGS) entry which is preliminary data.</text>
</comment>
<evidence type="ECO:0000313" key="8">
    <source>
        <dbReference type="Proteomes" id="UP001187859"/>
    </source>
</evidence>
<name>A0A1E3UZV2_9GAMM</name>
<feature type="signal peptide" evidence="2">
    <location>
        <begin position="1"/>
        <end position="24"/>
    </location>
</feature>
<dbReference type="InterPro" id="IPR027385">
    <property type="entry name" value="Beta-barrel_OMP"/>
</dbReference>
<dbReference type="AlphaFoldDB" id="A0A1E3UZV2"/>
<dbReference type="OrthoDB" id="5591863at2"/>
<keyword evidence="1 2" id="KW-0732">Signal</keyword>
<evidence type="ECO:0000256" key="1">
    <source>
        <dbReference type="ARBA" id="ARBA00022729"/>
    </source>
</evidence>
<dbReference type="InterPro" id="IPR011250">
    <property type="entry name" value="OMP/PagP_B-barrel"/>
</dbReference>
<dbReference type="SUPFAM" id="SSF56925">
    <property type="entry name" value="OMPA-like"/>
    <property type="match status" value="1"/>
</dbReference>
<protein>
    <submittedName>
        <fullName evidence="6">Outer membrane beta-barrel protein</fullName>
    </submittedName>
    <submittedName>
        <fullName evidence="4">Porin family protein</fullName>
    </submittedName>
</protein>
<sequence length="214" mass="23473">MKYVNRLSVIAGLLPLTLALPTYAEPELFVAPYGGYSFGGSSFDINELDANNAETNNKQSVGIEEASHYGLMLGIGTNDPGNIYLLYSRQSSELKSGGLFTPDLVASLDVDYIHLGGTLFFPSGDFQPYITASAGVTRMMPDDWSTETRFSMGIGGGVEYRMMQNFALFADLRGYATFIDSDTSLFCNEDQCLWHVTSDVMWQVQANLGVKLSF</sequence>
<dbReference type="Proteomes" id="UP001187859">
    <property type="component" value="Unassembled WGS sequence"/>
</dbReference>
<dbReference type="Proteomes" id="UP001159075">
    <property type="component" value="Unassembled WGS sequence"/>
</dbReference>
<dbReference type="Gene3D" id="2.40.160.20">
    <property type="match status" value="1"/>
</dbReference>
<evidence type="ECO:0000313" key="6">
    <source>
        <dbReference type="EMBL" id="MDV5391345.1"/>
    </source>
</evidence>
<dbReference type="Pfam" id="PF13505">
    <property type="entry name" value="OMP_b-brl"/>
    <property type="match status" value="1"/>
</dbReference>
<dbReference type="EMBL" id="SUNE01000019">
    <property type="protein sequence ID" value="MDG5901857.1"/>
    <property type="molecule type" value="Genomic_DNA"/>
</dbReference>
<reference evidence="4" key="1">
    <citation type="journal article" date="2019" name="Int J Environ Res Public Health">
        <title>Characterization of Chromosome-Mediated BlaOXA-894 in Shewanella xiamenensis Isolated from Pig Wastewater.</title>
        <authorList>
            <person name="Zou H."/>
            <person name="Zhou Z."/>
            <person name="Xia H."/>
            <person name="Zhao Q."/>
            <person name="Li X."/>
        </authorList>
    </citation>
    <scope>NUCLEOTIDE SEQUENCE</scope>
    <source>
        <strain evidence="4">2015oxa</strain>
    </source>
</reference>